<dbReference type="EMBL" id="MU853418">
    <property type="protein sequence ID" value="KAK4132435.1"/>
    <property type="molecule type" value="Genomic_DNA"/>
</dbReference>
<evidence type="ECO:0000256" key="1">
    <source>
        <dbReference type="SAM" id="MobiDB-lite"/>
    </source>
</evidence>
<dbReference type="AlphaFoldDB" id="A0AAN6UGF5"/>
<dbReference type="GO" id="GO:0008270">
    <property type="term" value="F:zinc ion binding"/>
    <property type="evidence" value="ECO:0007669"/>
    <property type="project" value="InterPro"/>
</dbReference>
<proteinExistence type="predicted"/>
<dbReference type="InterPro" id="IPR052973">
    <property type="entry name" value="Fungal_sec-metab_reg_TF"/>
</dbReference>
<reference evidence="2" key="2">
    <citation type="submission" date="2023-05" db="EMBL/GenBank/DDBJ databases">
        <authorList>
            <consortium name="Lawrence Berkeley National Laboratory"/>
            <person name="Steindorff A."/>
            <person name="Hensen N."/>
            <person name="Bonometti L."/>
            <person name="Westerberg I."/>
            <person name="Brannstrom I.O."/>
            <person name="Guillou S."/>
            <person name="Cros-Aarteil S."/>
            <person name="Calhoun S."/>
            <person name="Haridas S."/>
            <person name="Kuo A."/>
            <person name="Mondo S."/>
            <person name="Pangilinan J."/>
            <person name="Riley R."/>
            <person name="Labutti K."/>
            <person name="Andreopoulos B."/>
            <person name="Lipzen A."/>
            <person name="Chen C."/>
            <person name="Yanf M."/>
            <person name="Daum C."/>
            <person name="Ng V."/>
            <person name="Clum A."/>
            <person name="Ohm R."/>
            <person name="Martin F."/>
            <person name="Silar P."/>
            <person name="Natvig D."/>
            <person name="Lalanne C."/>
            <person name="Gautier V."/>
            <person name="Ament-Velasquez S.L."/>
            <person name="Kruys A."/>
            <person name="Hutchinson M.I."/>
            <person name="Powell A.J."/>
            <person name="Barry K."/>
            <person name="Miller A.N."/>
            <person name="Grigoriev I.V."/>
            <person name="Debuchy R."/>
            <person name="Gladieux P."/>
            <person name="Thoren M.H."/>
            <person name="Johannesson H."/>
        </authorList>
    </citation>
    <scope>NUCLEOTIDE SEQUENCE</scope>
    <source>
        <strain evidence="2">CBS 123565</strain>
    </source>
</reference>
<feature type="region of interest" description="Disordered" evidence="1">
    <location>
        <begin position="1"/>
        <end position="156"/>
    </location>
</feature>
<dbReference type="PANTHER" id="PTHR35392:SF1">
    <property type="entry name" value="ZN(II)2CYS6 TRANSCRIPTION FACTOR (EUROFUNG)"/>
    <property type="match status" value="1"/>
</dbReference>
<comment type="caution">
    <text evidence="2">The sequence shown here is derived from an EMBL/GenBank/DDBJ whole genome shotgun (WGS) entry which is preliminary data.</text>
</comment>
<feature type="compositionally biased region" description="Low complexity" evidence="1">
    <location>
        <begin position="72"/>
        <end position="90"/>
    </location>
</feature>
<gene>
    <name evidence="2" type="ORF">BT67DRAFT_443995</name>
</gene>
<accession>A0AAN6UGF5</accession>
<evidence type="ECO:0008006" key="4">
    <source>
        <dbReference type="Google" id="ProtNLM"/>
    </source>
</evidence>
<dbReference type="InterPro" id="IPR036864">
    <property type="entry name" value="Zn2-C6_fun-type_DNA-bd_sf"/>
</dbReference>
<dbReference type="PANTHER" id="PTHR35392">
    <property type="entry name" value="ZN(II)2CYS6 TRANSCRIPTION FACTOR (EUROFUNG)-RELATED-RELATED"/>
    <property type="match status" value="1"/>
</dbReference>
<evidence type="ECO:0000313" key="2">
    <source>
        <dbReference type="EMBL" id="KAK4132435.1"/>
    </source>
</evidence>
<name>A0AAN6UGF5_9PEZI</name>
<organism evidence="2 3">
    <name type="scientific">Trichocladium antarcticum</name>
    <dbReference type="NCBI Taxonomy" id="1450529"/>
    <lineage>
        <taxon>Eukaryota</taxon>
        <taxon>Fungi</taxon>
        <taxon>Dikarya</taxon>
        <taxon>Ascomycota</taxon>
        <taxon>Pezizomycotina</taxon>
        <taxon>Sordariomycetes</taxon>
        <taxon>Sordariomycetidae</taxon>
        <taxon>Sordariales</taxon>
        <taxon>Chaetomiaceae</taxon>
        <taxon>Trichocladium</taxon>
    </lineage>
</organism>
<protein>
    <recommendedName>
        <fullName evidence="4">Zn(2)-C6 fungal-type domain-containing protein</fullName>
    </recommendedName>
</protein>
<sequence length="578" mass="64501">MSDISDRLAFRNGGTTGLRRPAPLDDWGVGDQETASSSAQSDDFSDFFDWDRYAGDNETDVTTPDAPSEGKPAATPTLLGPTGPTATAPDADGDCPMPDVGPQEPQSSNVWPILSDPHPPPRDVNILVEASPSPSSSPSPCNDDQSVPSATPHGHTSAEMRLVGQPQAASSPTQKKTRILKSAEETSLVRGLGACYPCKMNKKKCDASPVCQECSKQPFPGLACIRKPLHTMLGSVLSRWDWTDPMSFMPCRGQFVEGRQFRLFISFSESIDSPLLEVNARPFMLPNQQGRGGQEGIHRLGILPGECPSEDTLYPWARQQILSENSIDFEAQMDKLLIEFVPRVGNSHGQHIETLLLDLLKMRCMWKIWSCKQLVFWQQPGGQPISPFDLRLSSIHDSLRLLAAQKISELERNITSNIETHLLGNKKDTARGAQPTHPRLDITKWLLLWQIILMYRQSLGWMLQQEPNNAAPFHPEVMPMSAKRHSFREKTMELLNAMTMVYSGVFHKSTTVESIRDAGLQAFGDDRQLHLRFQQVWQALPEFYAQVSQQVSPMDELFKERIVLKEVKILAKGRPARK</sequence>
<dbReference type="GO" id="GO:0000981">
    <property type="term" value="F:DNA-binding transcription factor activity, RNA polymerase II-specific"/>
    <property type="evidence" value="ECO:0007669"/>
    <property type="project" value="InterPro"/>
</dbReference>
<dbReference type="Proteomes" id="UP001304895">
    <property type="component" value="Unassembled WGS sequence"/>
</dbReference>
<feature type="compositionally biased region" description="Low complexity" evidence="1">
    <location>
        <begin position="131"/>
        <end position="140"/>
    </location>
</feature>
<keyword evidence="3" id="KW-1185">Reference proteome</keyword>
<dbReference type="SUPFAM" id="SSF57701">
    <property type="entry name" value="Zn2/Cys6 DNA-binding domain"/>
    <property type="match status" value="1"/>
</dbReference>
<evidence type="ECO:0000313" key="3">
    <source>
        <dbReference type="Proteomes" id="UP001304895"/>
    </source>
</evidence>
<reference evidence="2" key="1">
    <citation type="journal article" date="2023" name="Mol. Phylogenet. Evol.">
        <title>Genome-scale phylogeny and comparative genomics of the fungal order Sordariales.</title>
        <authorList>
            <person name="Hensen N."/>
            <person name="Bonometti L."/>
            <person name="Westerberg I."/>
            <person name="Brannstrom I.O."/>
            <person name="Guillou S."/>
            <person name="Cros-Aarteil S."/>
            <person name="Calhoun S."/>
            <person name="Haridas S."/>
            <person name="Kuo A."/>
            <person name="Mondo S."/>
            <person name="Pangilinan J."/>
            <person name="Riley R."/>
            <person name="LaButti K."/>
            <person name="Andreopoulos B."/>
            <person name="Lipzen A."/>
            <person name="Chen C."/>
            <person name="Yan M."/>
            <person name="Daum C."/>
            <person name="Ng V."/>
            <person name="Clum A."/>
            <person name="Steindorff A."/>
            <person name="Ohm R.A."/>
            <person name="Martin F."/>
            <person name="Silar P."/>
            <person name="Natvig D.O."/>
            <person name="Lalanne C."/>
            <person name="Gautier V."/>
            <person name="Ament-Velasquez S.L."/>
            <person name="Kruys A."/>
            <person name="Hutchinson M.I."/>
            <person name="Powell A.J."/>
            <person name="Barry K."/>
            <person name="Miller A.N."/>
            <person name="Grigoriev I.V."/>
            <person name="Debuchy R."/>
            <person name="Gladieux P."/>
            <person name="Hiltunen Thoren M."/>
            <person name="Johannesson H."/>
        </authorList>
    </citation>
    <scope>NUCLEOTIDE SEQUENCE</scope>
    <source>
        <strain evidence="2">CBS 123565</strain>
    </source>
</reference>